<evidence type="ECO:0000256" key="6">
    <source>
        <dbReference type="ARBA" id="ARBA00044805"/>
    </source>
</evidence>
<accession>A0A0F7SNS9</accession>
<keyword evidence="2" id="KW-0132">Cell division</keyword>
<name>A0A0F7SNS9_PHARH</name>
<dbReference type="EMBL" id="LN483142">
    <property type="protein sequence ID" value="CED83086.1"/>
    <property type="molecule type" value="Genomic_DNA"/>
</dbReference>
<dbReference type="SUPFAM" id="SSF48371">
    <property type="entry name" value="ARM repeat"/>
    <property type="match status" value="1"/>
</dbReference>
<dbReference type="AlphaFoldDB" id="A0A0F7SNS9"/>
<evidence type="ECO:0000256" key="1">
    <source>
        <dbReference type="ARBA" id="ARBA00008384"/>
    </source>
</evidence>
<sequence length="531" mass="59140">MTLETKDLIRFTPALREEAEKLKSADHRQIFANSSRSPFETLGNTLPLWEWILQAWHAISSQSSFAPGSEETDFLGALAAFSRNLVAGNEDSQTKMLSISNALHNLLFSMSSYEVLSNENCLPTTRALVQLLANMIAGNAVVSSAIFPQLVKPPFDGNVLIRLLASDDDRLGFALTMVLTNATDVYPAGTKLLITRNDHSCGLSIIERLLRRIEDWFESDVDGLAFNNGYEIICQIIQAGHLSTLYIALQHPSKEEPISAAQLTILKLLDAYIQSSRSSYRTYVPASLQFLIPTTTTLINLVRELMDSAVSAETDRPEKNEKKEKRFSDVRFGKSYEGLILCLEIINQLGAKSQPTNNADDETEGEVERREELVKFVNELRVAEFDEKSIVMLGLSDKLEPRLIRTQSSADVPSASITPLDGSTEDEEGLKQDTRQHFASLRKCLVRILNLLSYNNKEGQDRIRTLGGLEVILGLCALDETNPYLREHALFTLRGLLLDNAENQALVKELEPMGVVGQDGEVGPVPDRWKK</sequence>
<dbReference type="Gene3D" id="1.25.10.10">
    <property type="entry name" value="Leucine-rich Repeat Variant"/>
    <property type="match status" value="1"/>
</dbReference>
<feature type="domain" description="Ataxin-10" evidence="8">
    <location>
        <begin position="442"/>
        <end position="517"/>
    </location>
</feature>
<keyword evidence="3" id="KW-0131">Cell cycle</keyword>
<evidence type="ECO:0000256" key="3">
    <source>
        <dbReference type="ARBA" id="ARBA00023306"/>
    </source>
</evidence>
<comment type="function">
    <text evidence="4">May play a role in the regulation of cytokinesis.</text>
</comment>
<dbReference type="InterPro" id="IPR016024">
    <property type="entry name" value="ARM-type_fold"/>
</dbReference>
<comment type="similarity">
    <text evidence="1">Belongs to the ataxin-10 family.</text>
</comment>
<dbReference type="PANTHER" id="PTHR13255:SF0">
    <property type="entry name" value="ATAXIN-10"/>
    <property type="match status" value="1"/>
</dbReference>
<evidence type="ECO:0000256" key="5">
    <source>
        <dbReference type="ARBA" id="ARBA00044801"/>
    </source>
</evidence>
<dbReference type="GO" id="GO:0005829">
    <property type="term" value="C:cytosol"/>
    <property type="evidence" value="ECO:0007669"/>
    <property type="project" value="TreeGrafter"/>
</dbReference>
<dbReference type="InterPro" id="IPR011989">
    <property type="entry name" value="ARM-like"/>
</dbReference>
<evidence type="ECO:0000256" key="2">
    <source>
        <dbReference type="ARBA" id="ARBA00022618"/>
    </source>
</evidence>
<dbReference type="GO" id="GO:0051301">
    <property type="term" value="P:cell division"/>
    <property type="evidence" value="ECO:0007669"/>
    <property type="project" value="UniProtKB-KW"/>
</dbReference>
<proteinExistence type="inferred from homology"/>
<evidence type="ECO:0000313" key="9">
    <source>
        <dbReference type="EMBL" id="CED83086.1"/>
    </source>
</evidence>
<dbReference type="Pfam" id="PF09759">
    <property type="entry name" value="Atx10homo_assoc"/>
    <property type="match status" value="1"/>
</dbReference>
<reference evidence="9" key="1">
    <citation type="submission" date="2014-08" db="EMBL/GenBank/DDBJ databases">
        <authorList>
            <person name="Sharma Rahul"/>
            <person name="Thines Marco"/>
        </authorList>
    </citation>
    <scope>NUCLEOTIDE SEQUENCE</scope>
</reference>
<feature type="region of interest" description="Disordered" evidence="7">
    <location>
        <begin position="410"/>
        <end position="433"/>
    </location>
</feature>
<dbReference type="InterPro" id="IPR051374">
    <property type="entry name" value="Ataxin-10/CTR86_families"/>
</dbReference>
<evidence type="ECO:0000256" key="4">
    <source>
        <dbReference type="ARBA" id="ARBA00044746"/>
    </source>
</evidence>
<protein>
    <recommendedName>
        <fullName evidence="5">Ataxin-10 homolog</fullName>
    </recommendedName>
    <alternativeName>
        <fullName evidence="6">Copper transport protein 86</fullName>
    </alternativeName>
</protein>
<evidence type="ECO:0000256" key="7">
    <source>
        <dbReference type="SAM" id="MobiDB-lite"/>
    </source>
</evidence>
<organism evidence="9">
    <name type="scientific">Phaffia rhodozyma</name>
    <name type="common">Yeast</name>
    <name type="synonym">Xanthophyllomyces dendrorhous</name>
    <dbReference type="NCBI Taxonomy" id="264483"/>
    <lineage>
        <taxon>Eukaryota</taxon>
        <taxon>Fungi</taxon>
        <taxon>Dikarya</taxon>
        <taxon>Basidiomycota</taxon>
        <taxon>Agaricomycotina</taxon>
        <taxon>Tremellomycetes</taxon>
        <taxon>Cystofilobasidiales</taxon>
        <taxon>Mrakiaceae</taxon>
        <taxon>Phaffia</taxon>
    </lineage>
</organism>
<dbReference type="PANTHER" id="PTHR13255">
    <property type="entry name" value="ATAXIN-10"/>
    <property type="match status" value="1"/>
</dbReference>
<evidence type="ECO:0000259" key="8">
    <source>
        <dbReference type="Pfam" id="PF09759"/>
    </source>
</evidence>
<dbReference type="InterPro" id="IPR019156">
    <property type="entry name" value="Ataxin-10_domain"/>
</dbReference>